<organism evidence="11">
    <name type="scientific">Absidia glauca</name>
    <name type="common">Pin mould</name>
    <dbReference type="NCBI Taxonomy" id="4829"/>
    <lineage>
        <taxon>Eukaryota</taxon>
        <taxon>Fungi</taxon>
        <taxon>Fungi incertae sedis</taxon>
        <taxon>Mucoromycota</taxon>
        <taxon>Mucoromycotina</taxon>
        <taxon>Mucoromycetes</taxon>
        <taxon>Mucorales</taxon>
        <taxon>Cunninghamellaceae</taxon>
        <taxon>Absidia</taxon>
    </lineage>
</organism>
<dbReference type="OrthoDB" id="448280at2759"/>
<evidence type="ECO:0000256" key="6">
    <source>
        <dbReference type="ARBA" id="ARBA00023065"/>
    </source>
</evidence>
<evidence type="ECO:0000256" key="7">
    <source>
        <dbReference type="ARBA" id="ARBA00023136"/>
    </source>
</evidence>
<comment type="similarity">
    <text evidence="2 8">Belongs to the ZIP transporter (TC 2.A.5) family.</text>
</comment>
<evidence type="ECO:0000256" key="8">
    <source>
        <dbReference type="RuleBase" id="RU362088"/>
    </source>
</evidence>
<evidence type="ECO:0000313" key="11">
    <source>
        <dbReference type="EMBL" id="SAM05541.1"/>
    </source>
</evidence>
<dbReference type="EMBL" id="LT554468">
    <property type="protein sequence ID" value="SAM05541.1"/>
    <property type="molecule type" value="Genomic_DNA"/>
</dbReference>
<dbReference type="InParanoid" id="A0A163K5M6"/>
<name>A0A163K5M6_ABSGL</name>
<feature type="region of interest" description="Disordered" evidence="9">
    <location>
        <begin position="175"/>
        <end position="206"/>
    </location>
</feature>
<feature type="transmembrane region" description="Helical" evidence="8">
    <location>
        <begin position="280"/>
        <end position="300"/>
    </location>
</feature>
<feature type="transmembrane region" description="Helical" evidence="8">
    <location>
        <begin position="246"/>
        <end position="268"/>
    </location>
</feature>
<reference evidence="11" key="1">
    <citation type="submission" date="2016-04" db="EMBL/GenBank/DDBJ databases">
        <authorList>
            <person name="Evans L.H."/>
            <person name="Alamgir A."/>
            <person name="Owens N."/>
            <person name="Weber N.D."/>
            <person name="Virtaneva K."/>
            <person name="Barbian K."/>
            <person name="Babar A."/>
            <person name="Rosenke K."/>
        </authorList>
    </citation>
    <scope>NUCLEOTIDE SEQUENCE [LARGE SCALE GENOMIC DNA]</scope>
    <source>
        <strain evidence="11">CBS 101.48</strain>
    </source>
</reference>
<dbReference type="STRING" id="4829.A0A163K5M6"/>
<keyword evidence="3 8" id="KW-0813">Transport</keyword>
<evidence type="ECO:0008006" key="13">
    <source>
        <dbReference type="Google" id="ProtNLM"/>
    </source>
</evidence>
<dbReference type="GO" id="GO:0005385">
    <property type="term" value="F:zinc ion transmembrane transporter activity"/>
    <property type="evidence" value="ECO:0007669"/>
    <property type="project" value="InterPro"/>
</dbReference>
<keyword evidence="12" id="KW-1185">Reference proteome</keyword>
<evidence type="ECO:0000256" key="9">
    <source>
        <dbReference type="SAM" id="MobiDB-lite"/>
    </source>
</evidence>
<evidence type="ECO:0000256" key="10">
    <source>
        <dbReference type="SAM" id="SignalP"/>
    </source>
</evidence>
<dbReference type="OMA" id="FCMISSF"/>
<dbReference type="PANTHER" id="PTHR11040">
    <property type="entry name" value="ZINC/IRON TRANSPORTER"/>
    <property type="match status" value="1"/>
</dbReference>
<evidence type="ECO:0000256" key="5">
    <source>
        <dbReference type="ARBA" id="ARBA00022989"/>
    </source>
</evidence>
<feature type="chain" id="PRO_5007843799" description="Zinc/iron permease" evidence="10">
    <location>
        <begin position="23"/>
        <end position="374"/>
    </location>
</feature>
<dbReference type="PANTHER" id="PTHR11040:SF44">
    <property type="entry name" value="PROTEIN ZNTC-RELATED"/>
    <property type="match status" value="1"/>
</dbReference>
<feature type="signal peptide" evidence="10">
    <location>
        <begin position="1"/>
        <end position="22"/>
    </location>
</feature>
<dbReference type="Proteomes" id="UP000078561">
    <property type="component" value="Unassembled WGS sequence"/>
</dbReference>
<comment type="subcellular location">
    <subcellularLocation>
        <location evidence="1 8">Membrane</location>
        <topology evidence="1 8">Multi-pass membrane protein</topology>
    </subcellularLocation>
</comment>
<evidence type="ECO:0000256" key="3">
    <source>
        <dbReference type="ARBA" id="ARBA00022448"/>
    </source>
</evidence>
<proteinExistence type="inferred from homology"/>
<dbReference type="GO" id="GO:0005886">
    <property type="term" value="C:plasma membrane"/>
    <property type="evidence" value="ECO:0007669"/>
    <property type="project" value="TreeGrafter"/>
</dbReference>
<accession>A0A163K5M6</accession>
<evidence type="ECO:0000313" key="12">
    <source>
        <dbReference type="Proteomes" id="UP000078561"/>
    </source>
</evidence>
<feature type="compositionally biased region" description="Polar residues" evidence="9">
    <location>
        <begin position="175"/>
        <end position="187"/>
    </location>
</feature>
<evidence type="ECO:0000256" key="2">
    <source>
        <dbReference type="ARBA" id="ARBA00006939"/>
    </source>
</evidence>
<dbReference type="FunCoup" id="A0A163K5M6">
    <property type="interactions" value="352"/>
</dbReference>
<feature type="transmembrane region" description="Helical" evidence="8">
    <location>
        <begin position="355"/>
        <end position="373"/>
    </location>
</feature>
<evidence type="ECO:0000256" key="1">
    <source>
        <dbReference type="ARBA" id="ARBA00004141"/>
    </source>
</evidence>
<dbReference type="AlphaFoldDB" id="A0A163K5M6"/>
<sequence length="374" mass="41103">MKLLDRSFAFITFFLLYTTVSAQEVAEDECSAESLDDYNMGLRVGSIFIILITSGLGTFTPMLIHRIRPYSPGSFQDWILTIGKFFGTGVLLATAFVHLLPEAMENFGSPCLDEGWKQYGAFAGVFCMISSFGLQLLELAAVSNVDRLIEKKEQKARDCEEPICETTDCTPANTTASIGSSTTQTIPEKTDGHQHHHHHHGHSHSAGLLEDENAFKDINTVILELGIVMHSIIIGITLANTQSTEFITLLIALVFHQFFEGIALGTRVNEICKGNWVRPFMMGMLYIVMTPIGISIGIGIHSSFNPNSSSSILASAILDSLSAGILLYNAYISLMSMEINHSEAFKQSSWFRKCVCFLSMYVGAGVMALIGMWA</sequence>
<dbReference type="InterPro" id="IPR003689">
    <property type="entry name" value="ZIP"/>
</dbReference>
<dbReference type="InterPro" id="IPR004698">
    <property type="entry name" value="Zn/Fe_permease_fun/pln"/>
</dbReference>
<keyword evidence="10" id="KW-0732">Signal</keyword>
<feature type="transmembrane region" description="Helical" evidence="8">
    <location>
        <begin position="46"/>
        <end position="65"/>
    </location>
</feature>
<protein>
    <recommendedName>
        <fullName evidence="13">Zinc/iron permease</fullName>
    </recommendedName>
</protein>
<keyword evidence="5 8" id="KW-1133">Transmembrane helix</keyword>
<feature type="transmembrane region" description="Helical" evidence="8">
    <location>
        <begin position="312"/>
        <end position="334"/>
    </location>
</feature>
<gene>
    <name evidence="11" type="primary">ABSGL_11416.1 scaffold 12295</name>
</gene>
<keyword evidence="4 8" id="KW-0812">Transmembrane</keyword>
<feature type="transmembrane region" description="Helical" evidence="8">
    <location>
        <begin position="221"/>
        <end position="240"/>
    </location>
</feature>
<dbReference type="Pfam" id="PF02535">
    <property type="entry name" value="Zip"/>
    <property type="match status" value="1"/>
</dbReference>
<feature type="transmembrane region" description="Helical" evidence="8">
    <location>
        <begin position="77"/>
        <end position="99"/>
    </location>
</feature>
<dbReference type="NCBIfam" id="TIGR00820">
    <property type="entry name" value="zip"/>
    <property type="match status" value="1"/>
</dbReference>
<evidence type="ECO:0000256" key="4">
    <source>
        <dbReference type="ARBA" id="ARBA00022692"/>
    </source>
</evidence>
<feature type="transmembrane region" description="Helical" evidence="8">
    <location>
        <begin position="119"/>
        <end position="142"/>
    </location>
</feature>
<keyword evidence="6 8" id="KW-0406">Ion transport</keyword>
<keyword evidence="7 8" id="KW-0472">Membrane</keyword>
<feature type="compositionally biased region" description="Basic residues" evidence="9">
    <location>
        <begin position="194"/>
        <end position="203"/>
    </location>
</feature>